<keyword evidence="2" id="KW-1185">Reference proteome</keyword>
<evidence type="ECO:0000313" key="1">
    <source>
        <dbReference type="EMBL" id="REG97962.1"/>
    </source>
</evidence>
<comment type="caution">
    <text evidence="1">The sequence shown here is derived from an EMBL/GenBank/DDBJ whole genome shotgun (WGS) entry which is preliminary data.</text>
</comment>
<name>A0A3E0EI82_9FLAO</name>
<proteinExistence type="predicted"/>
<evidence type="ECO:0008006" key="3">
    <source>
        <dbReference type="Google" id="ProtNLM"/>
    </source>
</evidence>
<dbReference type="EMBL" id="QUNI01000008">
    <property type="protein sequence ID" value="REG97962.1"/>
    <property type="molecule type" value="Genomic_DNA"/>
</dbReference>
<dbReference type="PROSITE" id="PS51257">
    <property type="entry name" value="PROKAR_LIPOPROTEIN"/>
    <property type="match status" value="1"/>
</dbReference>
<gene>
    <name evidence="1" type="ORF">C8P67_108127</name>
</gene>
<dbReference type="RefSeq" id="WP_147298238.1">
    <property type="nucleotide sequence ID" value="NZ_QUNI01000008.1"/>
</dbReference>
<dbReference type="AlphaFoldDB" id="A0A3E0EI82"/>
<sequence length="196" mass="22707">MRKLLLISLLTFLITSCENKKSDNFHPDIMKPNWDGIKTEKLKFKIGDVVSIFIDKQYYIGVVMDFNQDEAGIWYGICLSDYRWVVPNQKDISVLNFFARKIQSGFDGNCIDSYDLTYLNENSSTKNIRVVDNLKIDINKISIGASSPAKNLKQLEANYFNGIQVRQQKPTECDEEIMNPKRVAERYFKIDNVLKE</sequence>
<evidence type="ECO:0000313" key="2">
    <source>
        <dbReference type="Proteomes" id="UP000257136"/>
    </source>
</evidence>
<reference evidence="1 2" key="1">
    <citation type="submission" date="2018-08" db="EMBL/GenBank/DDBJ databases">
        <title>Genomic Encyclopedia of Archaeal and Bacterial Type Strains, Phase II (KMG-II): from individual species to whole genera.</title>
        <authorList>
            <person name="Goeker M."/>
        </authorList>
    </citation>
    <scope>NUCLEOTIDE SEQUENCE [LARGE SCALE GENOMIC DNA]</scope>
    <source>
        <strain evidence="1 2">DSM 100880</strain>
    </source>
</reference>
<dbReference type="Proteomes" id="UP000257136">
    <property type="component" value="Unassembled WGS sequence"/>
</dbReference>
<organism evidence="1 2">
    <name type="scientific">Flavobacterium aquicola</name>
    <dbReference type="NCBI Taxonomy" id="1682742"/>
    <lineage>
        <taxon>Bacteria</taxon>
        <taxon>Pseudomonadati</taxon>
        <taxon>Bacteroidota</taxon>
        <taxon>Flavobacteriia</taxon>
        <taxon>Flavobacteriales</taxon>
        <taxon>Flavobacteriaceae</taxon>
        <taxon>Flavobacterium</taxon>
    </lineage>
</organism>
<dbReference type="OrthoDB" id="1349654at2"/>
<accession>A0A3E0EI82</accession>
<protein>
    <recommendedName>
        <fullName evidence="3">Lipoprotein</fullName>
    </recommendedName>
</protein>